<dbReference type="GeneID" id="91486081"/>
<dbReference type="GO" id="GO:0005886">
    <property type="term" value="C:plasma membrane"/>
    <property type="evidence" value="ECO:0007669"/>
    <property type="project" value="TreeGrafter"/>
</dbReference>
<keyword evidence="2" id="KW-1133">Transmembrane helix</keyword>
<dbReference type="STRING" id="446468.Ndas_3526"/>
<evidence type="ECO:0000313" key="4">
    <source>
        <dbReference type="EMBL" id="ADH68927.1"/>
    </source>
</evidence>
<organism evidence="4 5">
    <name type="scientific">Nocardiopsis dassonvillei (strain ATCC 23218 / DSM 43111 / CIP 107115 / JCM 7437 / KCTC 9190 / NBRC 14626 / NCTC 10488 / NRRL B-5397 / IMRU 509)</name>
    <name type="common">Actinomadura dassonvillei</name>
    <dbReference type="NCBI Taxonomy" id="446468"/>
    <lineage>
        <taxon>Bacteria</taxon>
        <taxon>Bacillati</taxon>
        <taxon>Actinomycetota</taxon>
        <taxon>Actinomycetes</taxon>
        <taxon>Streptosporangiales</taxon>
        <taxon>Nocardiopsidaceae</taxon>
        <taxon>Nocardiopsis</taxon>
    </lineage>
</organism>
<keyword evidence="2" id="KW-0812">Transmembrane</keyword>
<dbReference type="KEGG" id="nda:Ndas_3526"/>
<evidence type="ECO:0000256" key="3">
    <source>
        <dbReference type="SAM" id="SignalP"/>
    </source>
</evidence>
<feature type="transmembrane region" description="Helical" evidence="2">
    <location>
        <begin position="252"/>
        <end position="276"/>
    </location>
</feature>
<reference evidence="4 5" key="1">
    <citation type="journal article" date="2010" name="Stand. Genomic Sci.">
        <title>Complete genome sequence of Nocardiopsis dassonvillei type strain (IMRU 509).</title>
        <authorList>
            <person name="Sun H."/>
            <person name="Lapidus A."/>
            <person name="Nolan M."/>
            <person name="Lucas S."/>
            <person name="Del Rio T.G."/>
            <person name="Tice H."/>
            <person name="Cheng J.F."/>
            <person name="Tapia R."/>
            <person name="Han C."/>
            <person name="Goodwin L."/>
            <person name="Pitluck S."/>
            <person name="Pagani I."/>
            <person name="Ivanova N."/>
            <person name="Mavromatis K."/>
            <person name="Mikhailova N."/>
            <person name="Pati A."/>
            <person name="Chen A."/>
            <person name="Palaniappan K."/>
            <person name="Land M."/>
            <person name="Hauser L."/>
            <person name="Chang Y.J."/>
            <person name="Jeffries C.D."/>
            <person name="Djao O.D."/>
            <person name="Rohde M."/>
            <person name="Sikorski J."/>
            <person name="Goker M."/>
            <person name="Woyke T."/>
            <person name="Bristow J."/>
            <person name="Eisen J.A."/>
            <person name="Markowitz V."/>
            <person name="Hugenholtz P."/>
            <person name="Kyrpides N.C."/>
            <person name="Klenk H.P."/>
        </authorList>
    </citation>
    <scope>NUCLEOTIDE SEQUENCE [LARGE SCALE GENOMIC DNA]</scope>
    <source>
        <strain evidence="5">ATCC 23218 / DSM 43111 / CIP 107115 / JCM 7437 / KCTC 9190 / NBRC 14626 / NCTC 10488 / NRRL B-5397 / IMRU 509</strain>
    </source>
</reference>
<dbReference type="PANTHER" id="PTHR30199:SF0">
    <property type="entry name" value="INNER MEMBRANE PROTEIN YDCO"/>
    <property type="match status" value="1"/>
</dbReference>
<accession>D7B4D2</accession>
<dbReference type="AlphaFoldDB" id="D7B4D2"/>
<feature type="transmembrane region" description="Helical" evidence="2">
    <location>
        <begin position="49"/>
        <end position="69"/>
    </location>
</feature>
<name>D7B4D2_NOCDD</name>
<keyword evidence="5" id="KW-1185">Reference proteome</keyword>
<protein>
    <submittedName>
        <fullName evidence="4">Benzoate transporter</fullName>
    </submittedName>
</protein>
<dbReference type="Pfam" id="PF03594">
    <property type="entry name" value="BenE"/>
    <property type="match status" value="1"/>
</dbReference>
<feature type="transmembrane region" description="Helical" evidence="2">
    <location>
        <begin position="126"/>
        <end position="144"/>
    </location>
</feature>
<dbReference type="HOGENOM" id="CLU_041268_2_0_11"/>
<dbReference type="EMBL" id="CP002040">
    <property type="protein sequence ID" value="ADH68927.1"/>
    <property type="molecule type" value="Genomic_DNA"/>
</dbReference>
<feature type="transmembrane region" description="Helical" evidence="2">
    <location>
        <begin position="212"/>
        <end position="231"/>
    </location>
</feature>
<keyword evidence="2" id="KW-0472">Membrane</keyword>
<feature type="transmembrane region" description="Helical" evidence="2">
    <location>
        <begin position="174"/>
        <end position="192"/>
    </location>
</feature>
<gene>
    <name evidence="4" type="ordered locus">Ndas_3526</name>
</gene>
<dbReference type="eggNOG" id="COG3135">
    <property type="taxonomic scope" value="Bacteria"/>
</dbReference>
<keyword evidence="3" id="KW-0732">Signal</keyword>
<dbReference type="InterPro" id="IPR004711">
    <property type="entry name" value="Benzoate_Transporter"/>
</dbReference>
<feature type="transmembrane region" description="Helical" evidence="2">
    <location>
        <begin position="325"/>
        <end position="346"/>
    </location>
</feature>
<feature type="transmembrane region" description="Helical" evidence="2">
    <location>
        <begin position="100"/>
        <end position="119"/>
    </location>
</feature>
<proteinExistence type="predicted"/>
<sequence length="477" mass="48010">MRTLVRLVGLVAPAPAVAAGLVAVLVGVTSSAAIVFTAAEAAGASSGQTASWMLALGVGMAVTCVGLSLRHRAPIVTAWSTPGAALLAVGLDGVTMAQAVGAFLFSAALITLSGVTGWFERVMDHVPVPLAAGLLAGVLLQFGMGLFTSMEDDFAVVFTMFAAYLLSRRWLPRYAVILSLVAGGVAAALRGTLDLGGVTPSLARPVFVAPEFSWQVLVSVGLPLFVVTMASQNLPGVAVLRGDGYRVPISPVIGWTGATNLVLAPFGCFGMNLAAITAAICTGPQAHPDRERRYLAGVWAGVFYLCVGVFGATVASLLAALPPPLILGIAGLGLLGTIGGSLASALGDERSREAAVVTFLATASGFTLFGVGSAFWGLLAGALTLAVTRSWRRSRHTASGGGAGQDTEDAREADETAEAVRGEGGGAREAAGTPATPIRTADGAHETGGTGQAGEDGTTTEAQGPGDPGADSRSARG</sequence>
<dbReference type="GO" id="GO:0042925">
    <property type="term" value="F:benzoate transmembrane transporter activity"/>
    <property type="evidence" value="ECO:0007669"/>
    <property type="project" value="InterPro"/>
</dbReference>
<dbReference type="Proteomes" id="UP000002219">
    <property type="component" value="Chromosome 1"/>
</dbReference>
<feature type="chain" id="PRO_5039574434" evidence="3">
    <location>
        <begin position="19"/>
        <end position="477"/>
    </location>
</feature>
<feature type="region of interest" description="Disordered" evidence="1">
    <location>
        <begin position="394"/>
        <end position="477"/>
    </location>
</feature>
<evidence type="ECO:0000256" key="2">
    <source>
        <dbReference type="SAM" id="Phobius"/>
    </source>
</evidence>
<feature type="signal peptide" evidence="3">
    <location>
        <begin position="1"/>
        <end position="18"/>
    </location>
</feature>
<evidence type="ECO:0000256" key="1">
    <source>
        <dbReference type="SAM" id="MobiDB-lite"/>
    </source>
</evidence>
<evidence type="ECO:0000313" key="5">
    <source>
        <dbReference type="Proteomes" id="UP000002219"/>
    </source>
</evidence>
<feature type="transmembrane region" description="Helical" evidence="2">
    <location>
        <begin position="296"/>
        <end position="318"/>
    </location>
</feature>
<dbReference type="PANTHER" id="PTHR30199">
    <property type="entry name" value="MFS FAMILY TRANSPORTER, PREDICTED SUBSTRATE BENZOATE"/>
    <property type="match status" value="1"/>
</dbReference>
<feature type="transmembrane region" description="Helical" evidence="2">
    <location>
        <begin position="76"/>
        <end position="94"/>
    </location>
</feature>
<dbReference type="RefSeq" id="WP_013154534.1">
    <property type="nucleotide sequence ID" value="NC_014210.1"/>
</dbReference>
<dbReference type="NCBIfam" id="TIGR00843">
    <property type="entry name" value="benE"/>
    <property type="match status" value="1"/>
</dbReference>
<feature type="compositionally biased region" description="Basic and acidic residues" evidence="1">
    <location>
        <begin position="408"/>
        <end position="421"/>
    </location>
</feature>